<dbReference type="PANTHER" id="PTHR42345:SF2">
    <property type="entry name" value="HELICASE-LIKE PROTEIN"/>
    <property type="match status" value="1"/>
</dbReference>
<dbReference type="EMBL" id="JAEPRA010000001">
    <property type="protein sequence ID" value="KAG2189015.1"/>
    <property type="molecule type" value="Genomic_DNA"/>
</dbReference>
<name>A0A8H7QBW5_9FUNG</name>
<reference evidence="2" key="1">
    <citation type="submission" date="2020-12" db="EMBL/GenBank/DDBJ databases">
        <title>Metabolic potential, ecology and presence of endohyphal bacteria is reflected in genomic diversity of Mucoromycotina.</title>
        <authorList>
            <person name="Muszewska A."/>
            <person name="Okrasinska A."/>
            <person name="Steczkiewicz K."/>
            <person name="Drgas O."/>
            <person name="Orlowska M."/>
            <person name="Perlinska-Lenart U."/>
            <person name="Aleksandrzak-Piekarczyk T."/>
            <person name="Szatraj K."/>
            <person name="Zielenkiewicz U."/>
            <person name="Pilsyk S."/>
            <person name="Malc E."/>
            <person name="Mieczkowski P."/>
            <person name="Kruszewska J.S."/>
            <person name="Biernat P."/>
            <person name="Pawlowska J."/>
        </authorList>
    </citation>
    <scope>NUCLEOTIDE SEQUENCE</scope>
    <source>
        <strain evidence="2">WA0000051536</strain>
    </source>
</reference>
<dbReference type="PANTHER" id="PTHR42345">
    <property type="entry name" value="TPR_REGION DOMAIN-CONTAINING PROTEIN"/>
    <property type="match status" value="1"/>
</dbReference>
<evidence type="ECO:0000313" key="3">
    <source>
        <dbReference type="Proteomes" id="UP000612746"/>
    </source>
</evidence>
<dbReference type="AlphaFoldDB" id="A0A8H7QBW5"/>
<feature type="region of interest" description="Disordered" evidence="1">
    <location>
        <begin position="1"/>
        <end position="57"/>
    </location>
</feature>
<dbReference type="OrthoDB" id="2362444at2759"/>
<keyword evidence="3" id="KW-1185">Reference proteome</keyword>
<protein>
    <submittedName>
        <fullName evidence="2">Uncharacterized protein</fullName>
    </submittedName>
</protein>
<evidence type="ECO:0000256" key="1">
    <source>
        <dbReference type="SAM" id="MobiDB-lite"/>
    </source>
</evidence>
<proteinExistence type="predicted"/>
<gene>
    <name evidence="2" type="ORF">INT44_004157</name>
</gene>
<dbReference type="Proteomes" id="UP000612746">
    <property type="component" value="Unassembled WGS sequence"/>
</dbReference>
<organism evidence="2 3">
    <name type="scientific">Umbelopsis vinacea</name>
    <dbReference type="NCBI Taxonomy" id="44442"/>
    <lineage>
        <taxon>Eukaryota</taxon>
        <taxon>Fungi</taxon>
        <taxon>Fungi incertae sedis</taxon>
        <taxon>Mucoromycota</taxon>
        <taxon>Mucoromycotina</taxon>
        <taxon>Umbelopsidomycetes</taxon>
        <taxon>Umbelopsidales</taxon>
        <taxon>Umbelopsidaceae</taxon>
        <taxon>Umbelopsis</taxon>
    </lineage>
</organism>
<evidence type="ECO:0000313" key="2">
    <source>
        <dbReference type="EMBL" id="KAG2189015.1"/>
    </source>
</evidence>
<sequence length="711" mass="79519">MGEDKSKRKSLGFSFFKKKDKNKGETPAQPDSQSPPPYVASVSNPLSVPEKLKPQTSKSIPAYGVPVAQPIAAPHIDTSTMTLEQRLLIIKKRVDEARRGMAIYGGKRSSTEFQMTITIDGKNPKTDPALRRYSDELPCEHPSFKLLEASDIMKANPLLEQIQDYSELDPEAIPSYQGQVPGTLSLAAFNNEIYWIIKSANVEFRVTFWLSPDIPPFQTADLVQLLSVRRLVGLPETPKEQYDSLLQLVGPGCFALAGEADVYEPETQCRALINLLNNNDWWTNYSTASSVSRIMSQTMDDSAKFLYILLLATELRLRLPLIKDNSFQSALREKIKADLIIAKRWWDGMDLAANPAAPGDFSWHSLVYAQQTAGLIRFAELMNWPYLNSVRSKIEACYSELRSGATLDWHVWDWMFGLCLPGKYYSFKVMSALIKFSPETKPLGTAPYYDSGLVLKGKTYWRITSILGRVLGATPGVRASLDWIGPCAVVAKGLPIVPAWVKVTARDIPHTDITSFDADLDDADNIIPAIGDHSTAQEIDRVLQNYENPSNWVTPLPPNPIKRPNEKDKYEIIGIKLLKNPVSSEVRYEDPSEATYTASLLMKINGAAVTYDLHAYSLFLCSHPCTGTHAVHKDKLPNVRRNIVTPNELKGLNVWDGILIVNVQGSGNAEVAARAWCAERGCHALVKQQKTCFYCAWEQARQIHLRVVLYR</sequence>
<comment type="caution">
    <text evidence="2">The sequence shown here is derived from an EMBL/GenBank/DDBJ whole genome shotgun (WGS) entry which is preliminary data.</text>
</comment>
<accession>A0A8H7QBW5</accession>